<dbReference type="Proteomes" id="UP000198877">
    <property type="component" value="Unassembled WGS sequence"/>
</dbReference>
<gene>
    <name evidence="1" type="ORF">SAMN04488591_0569</name>
</gene>
<evidence type="ECO:0000313" key="2">
    <source>
        <dbReference type="Proteomes" id="UP000198877"/>
    </source>
</evidence>
<sequence>MNREKLVRDGIPELIAAAGGEPHVRTASDEEFRTFLLRKLAEEAAEVYAAPSIEELADVLEVLHAIANEISASWDQVEAARDAKAVARGAFSRRLLLRTEPV</sequence>
<proteinExistence type="predicted"/>
<organism evidence="1 2">
    <name type="scientific">Microbacterium azadirachtae</name>
    <dbReference type="NCBI Taxonomy" id="582680"/>
    <lineage>
        <taxon>Bacteria</taxon>
        <taxon>Bacillati</taxon>
        <taxon>Actinomycetota</taxon>
        <taxon>Actinomycetes</taxon>
        <taxon>Micrococcales</taxon>
        <taxon>Microbacteriaceae</taxon>
        <taxon>Microbacterium</taxon>
    </lineage>
</organism>
<dbReference type="RefSeq" id="WP_091735029.1">
    <property type="nucleotide sequence ID" value="NZ_FOYR01000001.1"/>
</dbReference>
<dbReference type="SUPFAM" id="SSF101386">
    <property type="entry name" value="all-alpha NTP pyrophosphatases"/>
    <property type="match status" value="1"/>
</dbReference>
<name>A0A1I6FZY9_9MICO</name>
<accession>A0A1I6FZY9</accession>
<dbReference type="AlphaFoldDB" id="A0A1I6FZY9"/>
<dbReference type="EMBL" id="FOYR01000001">
    <property type="protein sequence ID" value="SFR35482.1"/>
    <property type="molecule type" value="Genomic_DNA"/>
</dbReference>
<reference evidence="2" key="1">
    <citation type="submission" date="2016-10" db="EMBL/GenBank/DDBJ databases">
        <authorList>
            <person name="Varghese N."/>
            <person name="Submissions S."/>
        </authorList>
    </citation>
    <scope>NUCLEOTIDE SEQUENCE [LARGE SCALE GENOMIC DNA]</scope>
    <source>
        <strain evidence="2">CL127</strain>
    </source>
</reference>
<dbReference type="InterPro" id="IPR038735">
    <property type="entry name" value="MSMEG_1276-like_NTP-PPase_dom"/>
</dbReference>
<evidence type="ECO:0000313" key="1">
    <source>
        <dbReference type="EMBL" id="SFR35482.1"/>
    </source>
</evidence>
<dbReference type="CDD" id="cd11532">
    <property type="entry name" value="NTP-PPase_COG4997"/>
    <property type="match status" value="1"/>
</dbReference>
<protein>
    <submittedName>
        <fullName evidence="1">Predicted house-cleaning noncanonical NTP pyrophosphatase, all-alpha NTP-PPase (MazG) superfamily</fullName>
    </submittedName>
</protein>